<evidence type="ECO:0000313" key="1">
    <source>
        <dbReference type="EMBL" id="GIY01893.1"/>
    </source>
</evidence>
<accession>A0AAV4Q3A9</accession>
<proteinExistence type="predicted"/>
<evidence type="ECO:0000313" key="2">
    <source>
        <dbReference type="Proteomes" id="UP001054945"/>
    </source>
</evidence>
<protein>
    <submittedName>
        <fullName evidence="1">Uncharacterized protein</fullName>
    </submittedName>
</protein>
<name>A0AAV4Q3A9_CAEEX</name>
<sequence length="106" mass="12373">MRACRRWTKAKTRHSQLIVHLVNAIKSSVGSRDFNWWQALMGFRLESLYGFPLFSRISLDLRGGRNDKGVLKGSTWRGWVKMVEKSLRVDTRKSLQQRCKSNTHPL</sequence>
<comment type="caution">
    <text evidence="1">The sequence shown here is derived from an EMBL/GenBank/DDBJ whole genome shotgun (WGS) entry which is preliminary data.</text>
</comment>
<dbReference type="EMBL" id="BPLR01005379">
    <property type="protein sequence ID" value="GIY01893.1"/>
    <property type="molecule type" value="Genomic_DNA"/>
</dbReference>
<organism evidence="1 2">
    <name type="scientific">Caerostris extrusa</name>
    <name type="common">Bark spider</name>
    <name type="synonym">Caerostris bankana</name>
    <dbReference type="NCBI Taxonomy" id="172846"/>
    <lineage>
        <taxon>Eukaryota</taxon>
        <taxon>Metazoa</taxon>
        <taxon>Ecdysozoa</taxon>
        <taxon>Arthropoda</taxon>
        <taxon>Chelicerata</taxon>
        <taxon>Arachnida</taxon>
        <taxon>Araneae</taxon>
        <taxon>Araneomorphae</taxon>
        <taxon>Entelegynae</taxon>
        <taxon>Araneoidea</taxon>
        <taxon>Araneidae</taxon>
        <taxon>Caerostris</taxon>
    </lineage>
</organism>
<keyword evidence="2" id="KW-1185">Reference proteome</keyword>
<dbReference type="AlphaFoldDB" id="A0AAV4Q3A9"/>
<gene>
    <name evidence="1" type="ORF">CEXT_457641</name>
</gene>
<dbReference type="Proteomes" id="UP001054945">
    <property type="component" value="Unassembled WGS sequence"/>
</dbReference>
<reference evidence="1 2" key="1">
    <citation type="submission" date="2021-06" db="EMBL/GenBank/DDBJ databases">
        <title>Caerostris extrusa draft genome.</title>
        <authorList>
            <person name="Kono N."/>
            <person name="Arakawa K."/>
        </authorList>
    </citation>
    <scope>NUCLEOTIDE SEQUENCE [LARGE SCALE GENOMIC DNA]</scope>
</reference>